<keyword evidence="2" id="KW-1185">Reference proteome</keyword>
<dbReference type="RefSeq" id="WP_196285152.1">
    <property type="nucleotide sequence ID" value="NZ_JADQDP010000001.1"/>
</dbReference>
<organism evidence="1 2">
    <name type="scientific">Hymenobacter properus</name>
    <dbReference type="NCBI Taxonomy" id="2791026"/>
    <lineage>
        <taxon>Bacteria</taxon>
        <taxon>Pseudomonadati</taxon>
        <taxon>Bacteroidota</taxon>
        <taxon>Cytophagia</taxon>
        <taxon>Cytophagales</taxon>
        <taxon>Hymenobacteraceae</taxon>
        <taxon>Hymenobacter</taxon>
    </lineage>
</organism>
<proteinExistence type="predicted"/>
<evidence type="ECO:0000313" key="2">
    <source>
        <dbReference type="Proteomes" id="UP000645610"/>
    </source>
</evidence>
<sequence length="197" mass="21084">MKHITDEELNRWLADASGEGCQSWCAQAVPRLVVALREARKPVAAPAAAGRPWEAPVVIDGSTYTLDEVRNYLNMRSANPYLEAALAMLDAKADALAATPGAPAALEAGGANKPHYRIDWPLLTKAQDAAQHAFEQMKRLNTPESLKALDEATKYRDSWAGHYLCRFLSNYAPAAPVSPVAAAPEAAATMEGSPSNG</sequence>
<protein>
    <submittedName>
        <fullName evidence="1">Uncharacterized protein</fullName>
    </submittedName>
</protein>
<comment type="caution">
    <text evidence="1">The sequence shown here is derived from an EMBL/GenBank/DDBJ whole genome shotgun (WGS) entry which is preliminary data.</text>
</comment>
<dbReference type="EMBL" id="JADQDP010000001">
    <property type="protein sequence ID" value="MBF9140816.1"/>
    <property type="molecule type" value="Genomic_DNA"/>
</dbReference>
<dbReference type="Proteomes" id="UP000645610">
    <property type="component" value="Unassembled WGS sequence"/>
</dbReference>
<accession>A0A931BFP3</accession>
<evidence type="ECO:0000313" key="1">
    <source>
        <dbReference type="EMBL" id="MBF9140816.1"/>
    </source>
</evidence>
<dbReference type="AlphaFoldDB" id="A0A931BFP3"/>
<reference evidence="1 2" key="1">
    <citation type="submission" date="2020-11" db="EMBL/GenBank/DDBJ databases">
        <authorList>
            <person name="Kim M.K."/>
        </authorList>
    </citation>
    <scope>NUCLEOTIDE SEQUENCE [LARGE SCALE GENOMIC DNA]</scope>
    <source>
        <strain evidence="1 2">BT439</strain>
    </source>
</reference>
<name>A0A931BFP3_9BACT</name>
<gene>
    <name evidence="1" type="ORF">I2I01_04175</name>
</gene>